<dbReference type="GO" id="GO:0003755">
    <property type="term" value="F:peptidyl-prolyl cis-trans isomerase activity"/>
    <property type="evidence" value="ECO:0007669"/>
    <property type="project" value="UniProtKB-UniRule"/>
</dbReference>
<organism evidence="9 10">
    <name type="scientific">Succinivibrio dextrinosolvens</name>
    <dbReference type="NCBI Taxonomy" id="83771"/>
    <lineage>
        <taxon>Bacteria</taxon>
        <taxon>Pseudomonadati</taxon>
        <taxon>Pseudomonadota</taxon>
        <taxon>Gammaproteobacteria</taxon>
        <taxon>Aeromonadales</taxon>
        <taxon>Succinivibrionaceae</taxon>
        <taxon>Succinivibrio</taxon>
    </lineage>
</organism>
<gene>
    <name evidence="9" type="ORF">SAMN04487865_104116</name>
</gene>
<reference evidence="9 10" key="1">
    <citation type="submission" date="2016-10" db="EMBL/GenBank/DDBJ databases">
        <authorList>
            <person name="Varghese N."/>
            <person name="Submissions S."/>
        </authorList>
    </citation>
    <scope>NUCLEOTIDE SEQUENCE [LARGE SCALE GENOMIC DNA]</scope>
    <source>
        <strain evidence="9 10">22B</strain>
    </source>
</reference>
<evidence type="ECO:0000313" key="9">
    <source>
        <dbReference type="EMBL" id="SFK23350.1"/>
    </source>
</evidence>
<keyword evidence="10" id="KW-1185">Reference proteome</keyword>
<dbReference type="AlphaFoldDB" id="A0A662ZAL6"/>
<dbReference type="PANTHER" id="PTHR43811:SF19">
    <property type="entry name" value="39 KDA FK506-BINDING NUCLEAR PROTEIN"/>
    <property type="match status" value="1"/>
</dbReference>
<evidence type="ECO:0000259" key="8">
    <source>
        <dbReference type="PROSITE" id="PS50059"/>
    </source>
</evidence>
<keyword evidence="3 5" id="KW-0697">Rotamase</keyword>
<comment type="catalytic activity">
    <reaction evidence="1 5 6">
        <text>[protein]-peptidylproline (omega=180) = [protein]-peptidylproline (omega=0)</text>
        <dbReference type="Rhea" id="RHEA:16237"/>
        <dbReference type="Rhea" id="RHEA-COMP:10747"/>
        <dbReference type="Rhea" id="RHEA-COMP:10748"/>
        <dbReference type="ChEBI" id="CHEBI:83833"/>
        <dbReference type="ChEBI" id="CHEBI:83834"/>
        <dbReference type="EC" id="5.2.1.8"/>
    </reaction>
</comment>
<evidence type="ECO:0000256" key="1">
    <source>
        <dbReference type="ARBA" id="ARBA00000971"/>
    </source>
</evidence>
<keyword evidence="7" id="KW-0732">Signal</keyword>
<dbReference type="InterPro" id="IPR046357">
    <property type="entry name" value="PPIase_dom_sf"/>
</dbReference>
<dbReference type="RefSeq" id="WP_164954444.1">
    <property type="nucleotide sequence ID" value="NZ_CP047056.1"/>
</dbReference>
<dbReference type="Proteomes" id="UP000243374">
    <property type="component" value="Unassembled WGS sequence"/>
</dbReference>
<feature type="domain" description="PPIase FKBP-type" evidence="8">
    <location>
        <begin position="168"/>
        <end position="251"/>
    </location>
</feature>
<dbReference type="SUPFAM" id="SSF54534">
    <property type="entry name" value="FKBP-like"/>
    <property type="match status" value="1"/>
</dbReference>
<evidence type="ECO:0000256" key="3">
    <source>
        <dbReference type="ARBA" id="ARBA00023110"/>
    </source>
</evidence>
<evidence type="ECO:0000256" key="6">
    <source>
        <dbReference type="RuleBase" id="RU003915"/>
    </source>
</evidence>
<dbReference type="InterPro" id="IPR000774">
    <property type="entry name" value="PPIase_FKBP_N"/>
</dbReference>
<dbReference type="PROSITE" id="PS51257">
    <property type="entry name" value="PROKAR_LIPOPROTEIN"/>
    <property type="match status" value="1"/>
</dbReference>
<evidence type="ECO:0000256" key="5">
    <source>
        <dbReference type="PROSITE-ProRule" id="PRU00277"/>
    </source>
</evidence>
<dbReference type="InterPro" id="IPR036944">
    <property type="entry name" value="PPIase_FKBP_N_sf"/>
</dbReference>
<evidence type="ECO:0000256" key="7">
    <source>
        <dbReference type="SAM" id="SignalP"/>
    </source>
</evidence>
<feature type="chain" id="PRO_5024841393" description="Peptidyl-prolyl cis-trans isomerase" evidence="7">
    <location>
        <begin position="24"/>
        <end position="260"/>
    </location>
</feature>
<keyword evidence="4 5" id="KW-0413">Isomerase</keyword>
<dbReference type="GO" id="GO:0006457">
    <property type="term" value="P:protein folding"/>
    <property type="evidence" value="ECO:0007669"/>
    <property type="project" value="InterPro"/>
</dbReference>
<dbReference type="PANTHER" id="PTHR43811">
    <property type="entry name" value="FKBP-TYPE PEPTIDYL-PROLYL CIS-TRANS ISOMERASE FKPA"/>
    <property type="match status" value="1"/>
</dbReference>
<feature type="signal peptide" evidence="7">
    <location>
        <begin position="1"/>
        <end position="23"/>
    </location>
</feature>
<protein>
    <recommendedName>
        <fullName evidence="6">Peptidyl-prolyl cis-trans isomerase</fullName>
        <ecNumber evidence="6">5.2.1.8</ecNumber>
    </recommendedName>
</protein>
<evidence type="ECO:0000256" key="2">
    <source>
        <dbReference type="ARBA" id="ARBA00006577"/>
    </source>
</evidence>
<dbReference type="PROSITE" id="PS50059">
    <property type="entry name" value="FKBP_PPIASE"/>
    <property type="match status" value="1"/>
</dbReference>
<dbReference type="Pfam" id="PF01346">
    <property type="entry name" value="FKBP_N"/>
    <property type="match status" value="1"/>
</dbReference>
<dbReference type="Gene3D" id="1.10.287.460">
    <property type="entry name" value="Peptidyl-prolyl cis-trans isomerase, FKBP-type, N-terminal domain"/>
    <property type="match status" value="1"/>
</dbReference>
<dbReference type="EMBL" id="FOSF01000041">
    <property type="protein sequence ID" value="SFK23350.1"/>
    <property type="molecule type" value="Genomic_DNA"/>
</dbReference>
<proteinExistence type="inferred from homology"/>
<dbReference type="EC" id="5.2.1.8" evidence="6"/>
<sequence>MNKLFAKTAIASIVAASVLTLSACEHKYQLSEGSKAQASNVLTKDSSFEQKAAYAIGASLGEYVFQMKKNQEQLIGEIPSDIVIAGFTDGVNSVSSLKREEIETILKDLDKKIQEKIEVETKKAAEENLNAGKKFLEENAKKEGVVTTKSGLQYKVIKQGEGPKAVKGDTISVTYKGSTIDGNVFDEQVKPVDFPLDNMIPGWIEGLQLMNVGSEYELYIPAALGYGENAVGQFIKPNSVLLFNVKLVDIKKAEEKKDNK</sequence>
<evidence type="ECO:0000256" key="4">
    <source>
        <dbReference type="ARBA" id="ARBA00023235"/>
    </source>
</evidence>
<dbReference type="Pfam" id="PF00254">
    <property type="entry name" value="FKBP_C"/>
    <property type="match status" value="1"/>
</dbReference>
<dbReference type="Gene3D" id="3.10.50.40">
    <property type="match status" value="1"/>
</dbReference>
<accession>A0A662ZAL6</accession>
<comment type="similarity">
    <text evidence="2 6">Belongs to the FKBP-type PPIase family.</text>
</comment>
<dbReference type="InterPro" id="IPR001179">
    <property type="entry name" value="PPIase_FKBP_dom"/>
</dbReference>
<name>A0A662ZAL6_9GAMM</name>
<evidence type="ECO:0000313" key="10">
    <source>
        <dbReference type="Proteomes" id="UP000243374"/>
    </source>
</evidence>